<evidence type="ECO:0000256" key="1">
    <source>
        <dbReference type="ARBA" id="ARBA00022714"/>
    </source>
</evidence>
<keyword evidence="5" id="KW-0411">Iron-sulfur</keyword>
<evidence type="ECO:0000259" key="6">
    <source>
        <dbReference type="PROSITE" id="PS51296"/>
    </source>
</evidence>
<dbReference type="OrthoDB" id="9800776at2"/>
<dbReference type="InterPro" id="IPR050584">
    <property type="entry name" value="Cholesterol_7-desaturase"/>
</dbReference>
<proteinExistence type="predicted"/>
<dbReference type="InterPro" id="IPR036922">
    <property type="entry name" value="Rieske_2Fe-2S_sf"/>
</dbReference>
<dbReference type="PANTHER" id="PTHR21266:SF60">
    <property type="entry name" value="3-KETOSTEROID-9-ALPHA-MONOOXYGENASE, OXYGENASE COMPONENT"/>
    <property type="match status" value="1"/>
</dbReference>
<dbReference type="PROSITE" id="PS51296">
    <property type="entry name" value="RIESKE"/>
    <property type="match status" value="1"/>
</dbReference>
<protein>
    <submittedName>
        <fullName evidence="7">Vanillate O-demethylase monooxygenase subunit</fullName>
    </submittedName>
</protein>
<gene>
    <name evidence="7" type="ORF">SAMN02745824_1731</name>
</gene>
<dbReference type="AlphaFoldDB" id="A0A1N6D9L2"/>
<dbReference type="Gene3D" id="3.90.380.10">
    <property type="entry name" value="Naphthalene 1,2-dioxygenase Alpha Subunit, Chain A, domain 1"/>
    <property type="match status" value="1"/>
</dbReference>
<dbReference type="SUPFAM" id="SSF55961">
    <property type="entry name" value="Bet v1-like"/>
    <property type="match status" value="1"/>
</dbReference>
<dbReference type="Pfam" id="PF19112">
    <property type="entry name" value="VanA_C"/>
    <property type="match status" value="1"/>
</dbReference>
<keyword evidence="7" id="KW-0503">Monooxygenase</keyword>
<dbReference type="GO" id="GO:0051537">
    <property type="term" value="F:2 iron, 2 sulfur cluster binding"/>
    <property type="evidence" value="ECO:0007669"/>
    <property type="project" value="UniProtKB-KW"/>
</dbReference>
<dbReference type="PANTHER" id="PTHR21266">
    <property type="entry name" value="IRON-SULFUR DOMAIN CONTAINING PROTEIN"/>
    <property type="match status" value="1"/>
</dbReference>
<evidence type="ECO:0000256" key="2">
    <source>
        <dbReference type="ARBA" id="ARBA00022723"/>
    </source>
</evidence>
<keyword evidence="1" id="KW-0001">2Fe-2S</keyword>
<keyword evidence="2" id="KW-0479">Metal-binding</keyword>
<dbReference type="SUPFAM" id="SSF50022">
    <property type="entry name" value="ISP domain"/>
    <property type="match status" value="1"/>
</dbReference>
<dbReference type="Gene3D" id="2.102.10.10">
    <property type="entry name" value="Rieske [2Fe-2S] iron-sulphur domain"/>
    <property type="match status" value="1"/>
</dbReference>
<dbReference type="Pfam" id="PF00355">
    <property type="entry name" value="Rieske"/>
    <property type="match status" value="1"/>
</dbReference>
<keyword evidence="4" id="KW-0408">Iron</keyword>
<evidence type="ECO:0000256" key="5">
    <source>
        <dbReference type="ARBA" id="ARBA00023014"/>
    </source>
</evidence>
<evidence type="ECO:0000256" key="4">
    <source>
        <dbReference type="ARBA" id="ARBA00023004"/>
    </source>
</evidence>
<evidence type="ECO:0000313" key="8">
    <source>
        <dbReference type="Proteomes" id="UP000185192"/>
    </source>
</evidence>
<name>A0A1N6D9L2_9SPHN</name>
<keyword evidence="7" id="KW-0808">Transferase</keyword>
<keyword evidence="8" id="KW-1185">Reference proteome</keyword>
<dbReference type="InterPro" id="IPR044043">
    <property type="entry name" value="VanA_C_cat"/>
</dbReference>
<accession>A0A1N6D9L2</accession>
<organism evidence="7 8">
    <name type="scientific">Parasphingorhabdus marina DSM 22363</name>
    <dbReference type="NCBI Taxonomy" id="1123272"/>
    <lineage>
        <taxon>Bacteria</taxon>
        <taxon>Pseudomonadati</taxon>
        <taxon>Pseudomonadota</taxon>
        <taxon>Alphaproteobacteria</taxon>
        <taxon>Sphingomonadales</taxon>
        <taxon>Sphingomonadaceae</taxon>
        <taxon>Parasphingorhabdus</taxon>
    </lineage>
</organism>
<dbReference type="GO" id="GO:0046872">
    <property type="term" value="F:metal ion binding"/>
    <property type="evidence" value="ECO:0007669"/>
    <property type="project" value="UniProtKB-KW"/>
</dbReference>
<keyword evidence="3" id="KW-0560">Oxidoreductase</keyword>
<dbReference type="GO" id="GO:0008168">
    <property type="term" value="F:methyltransferase activity"/>
    <property type="evidence" value="ECO:0007669"/>
    <property type="project" value="UniProtKB-KW"/>
</dbReference>
<dbReference type="EMBL" id="FSQW01000001">
    <property type="protein sequence ID" value="SIN67478.1"/>
    <property type="molecule type" value="Genomic_DNA"/>
</dbReference>
<dbReference type="Proteomes" id="UP000185192">
    <property type="component" value="Unassembled WGS sequence"/>
</dbReference>
<dbReference type="STRING" id="1123272.SAMN02745824_1731"/>
<dbReference type="InterPro" id="IPR017941">
    <property type="entry name" value="Rieske_2Fe-2S"/>
</dbReference>
<sequence length="372" mass="42162">MKFLRNYWYVAAETKEIEPGQILSRKILNESIAFYRTKEGTLNAVQDLCPHRYVPLSLGRVQGDDIECGYHGACFNGKGQCTKIPGQDTIPDKANIKSYPVFEKYNFVWVWMGDPALSDDTSSMPDVFYMHDSDEWDANVGLMESFPAYYELLNDNFFDLSHAQFVHPETLGGGRLSEVFRKTARPGKVSSLAENEEGCVFEVSENKVLTEIHVLDSQLSPFFHQVMGKMKFGQENYEGNLDWLLSIEWHAPCITVFKPFIKPAGAPKDEGFYLSWQANIVTPETESSCHYFYSACQNLALGNDEVNKNLFEAFSFAFSQDKVIINGQTSCLSSYDFTQEELKSRVTFPGDQVTGSCRRVIAKLMAEQERTA</sequence>
<dbReference type="GO" id="GO:0004497">
    <property type="term" value="F:monooxygenase activity"/>
    <property type="evidence" value="ECO:0007669"/>
    <property type="project" value="UniProtKB-KW"/>
</dbReference>
<dbReference type="RefSeq" id="WP_074204612.1">
    <property type="nucleotide sequence ID" value="NZ_FSQW01000001.1"/>
</dbReference>
<reference evidence="8" key="1">
    <citation type="submission" date="2016-11" db="EMBL/GenBank/DDBJ databases">
        <authorList>
            <person name="Varghese N."/>
            <person name="Submissions S."/>
        </authorList>
    </citation>
    <scope>NUCLEOTIDE SEQUENCE [LARGE SCALE GENOMIC DNA]</scope>
    <source>
        <strain evidence="8">DSM 22363</strain>
    </source>
</reference>
<dbReference type="GO" id="GO:0032259">
    <property type="term" value="P:methylation"/>
    <property type="evidence" value="ECO:0007669"/>
    <property type="project" value="UniProtKB-KW"/>
</dbReference>
<evidence type="ECO:0000313" key="7">
    <source>
        <dbReference type="EMBL" id="SIN67478.1"/>
    </source>
</evidence>
<evidence type="ECO:0000256" key="3">
    <source>
        <dbReference type="ARBA" id="ARBA00023002"/>
    </source>
</evidence>
<keyword evidence="7" id="KW-0489">Methyltransferase</keyword>
<feature type="domain" description="Rieske" evidence="6">
    <location>
        <begin position="8"/>
        <end position="110"/>
    </location>
</feature>